<dbReference type="RefSeq" id="WP_369209933.1">
    <property type="nucleotide sequence ID" value="NZ_JBFNXQ010000107.1"/>
</dbReference>
<proteinExistence type="predicted"/>
<protein>
    <recommendedName>
        <fullName evidence="3">Antibiotic biosynthesis monooxygenase</fullName>
    </recommendedName>
</protein>
<name>A0ABV3XKK1_9ACTN</name>
<dbReference type="EMBL" id="JBFNXQ010000107">
    <property type="protein sequence ID" value="MEX5721120.1"/>
    <property type="molecule type" value="Genomic_DNA"/>
</dbReference>
<evidence type="ECO:0000313" key="1">
    <source>
        <dbReference type="EMBL" id="MEX5721120.1"/>
    </source>
</evidence>
<evidence type="ECO:0000313" key="2">
    <source>
        <dbReference type="Proteomes" id="UP001560045"/>
    </source>
</evidence>
<evidence type="ECO:0008006" key="3">
    <source>
        <dbReference type="Google" id="ProtNLM"/>
    </source>
</evidence>
<sequence>MIARMWRGWVRTEDRDAYVEYIEATGMAEYRRTPGNQGAHMLTRDLGDGRTEVVTLSFWASRDAVSGFAGEDVSRAVFYPEDDRYLVDREVTVSHYEVYGQG</sequence>
<accession>A0ABV3XKK1</accession>
<dbReference type="InterPro" id="IPR011008">
    <property type="entry name" value="Dimeric_a/b-barrel"/>
</dbReference>
<gene>
    <name evidence="1" type="ORF">ABQ292_22450</name>
</gene>
<keyword evidence="2" id="KW-1185">Reference proteome</keyword>
<organism evidence="1 2">
    <name type="scientific">Geodermatophilus maliterrae</name>
    <dbReference type="NCBI Taxonomy" id="3162531"/>
    <lineage>
        <taxon>Bacteria</taxon>
        <taxon>Bacillati</taxon>
        <taxon>Actinomycetota</taxon>
        <taxon>Actinomycetes</taxon>
        <taxon>Geodermatophilales</taxon>
        <taxon>Geodermatophilaceae</taxon>
        <taxon>Geodermatophilus</taxon>
    </lineage>
</organism>
<reference evidence="1 2" key="1">
    <citation type="submission" date="2024-06" db="EMBL/GenBank/DDBJ databases">
        <title>Draft genome sequence of Geodermatophilus badlandi, a novel member of the Geodermatophilaceae isolated from badland sedimentary rocks in the Red desert, Wyoming, USA.</title>
        <authorList>
            <person name="Ben Tekaya S."/>
            <person name="Nouioui I."/>
            <person name="Flores G.M."/>
            <person name="Shaal M.N."/>
            <person name="Bredoire F."/>
            <person name="Basile F."/>
            <person name="Van Diepen L."/>
            <person name="Ward N.L."/>
        </authorList>
    </citation>
    <scope>NUCLEOTIDE SEQUENCE [LARGE SCALE GENOMIC DNA]</scope>
    <source>
        <strain evidence="1 2">WL48A</strain>
    </source>
</reference>
<dbReference type="Proteomes" id="UP001560045">
    <property type="component" value="Unassembled WGS sequence"/>
</dbReference>
<comment type="caution">
    <text evidence="1">The sequence shown here is derived from an EMBL/GenBank/DDBJ whole genome shotgun (WGS) entry which is preliminary data.</text>
</comment>
<dbReference type="SUPFAM" id="SSF54909">
    <property type="entry name" value="Dimeric alpha+beta barrel"/>
    <property type="match status" value="1"/>
</dbReference>